<feature type="transmembrane region" description="Helical" evidence="4">
    <location>
        <begin position="263"/>
        <end position="286"/>
    </location>
</feature>
<dbReference type="PANTHER" id="PTHR23528:SF1">
    <property type="entry name" value="MAJOR FACILITATOR SUPERFAMILY (MFS) PROFILE DOMAIN-CONTAINING PROTEIN"/>
    <property type="match status" value="1"/>
</dbReference>
<evidence type="ECO:0000256" key="2">
    <source>
        <dbReference type="ARBA" id="ARBA00022989"/>
    </source>
</evidence>
<evidence type="ECO:0000259" key="5">
    <source>
        <dbReference type="PROSITE" id="PS50850"/>
    </source>
</evidence>
<dbReference type="PANTHER" id="PTHR23528">
    <property type="match status" value="1"/>
</dbReference>
<keyword evidence="2 4" id="KW-1133">Transmembrane helix</keyword>
<feature type="transmembrane region" description="Helical" evidence="4">
    <location>
        <begin position="228"/>
        <end position="251"/>
    </location>
</feature>
<evidence type="ECO:0000256" key="4">
    <source>
        <dbReference type="SAM" id="Phobius"/>
    </source>
</evidence>
<keyword evidence="3 4" id="KW-0472">Membrane</keyword>
<organism evidence="6 7">
    <name type="scientific">Stakelama marina</name>
    <dbReference type="NCBI Taxonomy" id="2826939"/>
    <lineage>
        <taxon>Bacteria</taxon>
        <taxon>Pseudomonadati</taxon>
        <taxon>Pseudomonadota</taxon>
        <taxon>Alphaproteobacteria</taxon>
        <taxon>Sphingomonadales</taxon>
        <taxon>Sphingomonadaceae</taxon>
        <taxon>Stakelama</taxon>
    </lineage>
</organism>
<evidence type="ECO:0000313" key="6">
    <source>
        <dbReference type="EMBL" id="MBR0553597.1"/>
    </source>
</evidence>
<dbReference type="Gene3D" id="1.20.1250.20">
    <property type="entry name" value="MFS general substrate transporter like domains"/>
    <property type="match status" value="2"/>
</dbReference>
<feature type="transmembrane region" description="Helical" evidence="4">
    <location>
        <begin position="360"/>
        <end position="379"/>
    </location>
</feature>
<dbReference type="GO" id="GO:0022857">
    <property type="term" value="F:transmembrane transporter activity"/>
    <property type="evidence" value="ECO:0007669"/>
    <property type="project" value="InterPro"/>
</dbReference>
<gene>
    <name evidence="6" type="ORF">J7S20_13895</name>
</gene>
<evidence type="ECO:0000256" key="1">
    <source>
        <dbReference type="ARBA" id="ARBA00022692"/>
    </source>
</evidence>
<feature type="transmembrane region" description="Helical" evidence="4">
    <location>
        <begin position="99"/>
        <end position="118"/>
    </location>
</feature>
<accession>A0A8T4IG70</accession>
<evidence type="ECO:0000313" key="7">
    <source>
        <dbReference type="Proteomes" id="UP000676996"/>
    </source>
</evidence>
<feature type="transmembrane region" description="Helical" evidence="4">
    <location>
        <begin position="25"/>
        <end position="44"/>
    </location>
</feature>
<dbReference type="Proteomes" id="UP000676996">
    <property type="component" value="Unassembled WGS sequence"/>
</dbReference>
<sequence>MPAPPASPSGQDAASPATGERRSTAFLLVYGLAYAGGVIAYMPLLSLFLPIKVEEIAGDARLGLFTACIVAGSIASSASNILFGWLSDRSVARGGGRRRWVTGGMVALALSYAFVAAAASPLAIILAIIFFQTAVNAALAPLIAIMADEVPDAQKGTVGGLLSLGYPTAALLSASLVGADFLTEPMRLAIVMAAILACLAPLLAIPARRVADETPRPAIHAMLRRDLMIAWAARILVQIAGAVLSLYLLYYFESFFDTPPPRIAAWVGHLFTLAYLVPVPAAILIGRLSDRIDRRKPFLFAAAAVAALGLVGMAIANDWMQGAVAFGLYAVGSATFLALHSAFAMQLLPDPQHRGRDLGLLNLTNTLPSLLGPLLTWLLATPRDFGAAMLALAALALCGGVTILAVRGRR</sequence>
<keyword evidence="7" id="KW-1185">Reference proteome</keyword>
<dbReference type="InterPro" id="IPR020846">
    <property type="entry name" value="MFS_dom"/>
</dbReference>
<reference evidence="6" key="1">
    <citation type="submission" date="2021-04" db="EMBL/GenBank/DDBJ databases">
        <title>Ouciella asimina sp. nov., isolated from the surface seawater in the hydrothermal field of Okinawa Trough.</title>
        <authorList>
            <person name="Shuang W."/>
        </authorList>
    </citation>
    <scope>NUCLEOTIDE SEQUENCE</scope>
    <source>
        <strain evidence="6">LXI357</strain>
    </source>
</reference>
<dbReference type="SUPFAM" id="SSF103473">
    <property type="entry name" value="MFS general substrate transporter"/>
    <property type="match status" value="1"/>
</dbReference>
<feature type="transmembrane region" description="Helical" evidence="4">
    <location>
        <begin position="64"/>
        <end position="87"/>
    </location>
</feature>
<comment type="caution">
    <text evidence="6">The sequence shown here is derived from an EMBL/GenBank/DDBJ whole genome shotgun (WGS) entry which is preliminary data.</text>
</comment>
<dbReference type="PROSITE" id="PS50850">
    <property type="entry name" value="MFS"/>
    <property type="match status" value="1"/>
</dbReference>
<dbReference type="InterPro" id="IPR011701">
    <property type="entry name" value="MFS"/>
</dbReference>
<dbReference type="Pfam" id="PF07690">
    <property type="entry name" value="MFS_1"/>
    <property type="match status" value="2"/>
</dbReference>
<feature type="transmembrane region" description="Helical" evidence="4">
    <location>
        <begin position="322"/>
        <end position="348"/>
    </location>
</feature>
<proteinExistence type="predicted"/>
<evidence type="ECO:0000256" key="3">
    <source>
        <dbReference type="ARBA" id="ARBA00023136"/>
    </source>
</evidence>
<protein>
    <submittedName>
        <fullName evidence="6">MFS transporter</fullName>
    </submittedName>
</protein>
<feature type="transmembrane region" description="Helical" evidence="4">
    <location>
        <begin position="188"/>
        <end position="207"/>
    </location>
</feature>
<dbReference type="AlphaFoldDB" id="A0A8T4IG70"/>
<feature type="transmembrane region" description="Helical" evidence="4">
    <location>
        <begin position="385"/>
        <end position="406"/>
    </location>
</feature>
<feature type="transmembrane region" description="Helical" evidence="4">
    <location>
        <begin position="158"/>
        <end position="182"/>
    </location>
</feature>
<dbReference type="RefSeq" id="WP_284054841.1">
    <property type="nucleotide sequence ID" value="NZ_JAGRQC010000004.1"/>
</dbReference>
<keyword evidence="1 4" id="KW-0812">Transmembrane</keyword>
<dbReference type="InterPro" id="IPR036259">
    <property type="entry name" value="MFS_trans_sf"/>
</dbReference>
<feature type="domain" description="Major facilitator superfamily (MFS) profile" evidence="5">
    <location>
        <begin position="24"/>
        <end position="410"/>
    </location>
</feature>
<name>A0A8T4IG70_9SPHN</name>
<dbReference type="EMBL" id="JAGRQC010000004">
    <property type="protein sequence ID" value="MBR0553597.1"/>
    <property type="molecule type" value="Genomic_DNA"/>
</dbReference>
<feature type="transmembrane region" description="Helical" evidence="4">
    <location>
        <begin position="298"/>
        <end position="316"/>
    </location>
</feature>
<feature type="transmembrane region" description="Helical" evidence="4">
    <location>
        <begin position="124"/>
        <end position="146"/>
    </location>
</feature>